<feature type="region of interest" description="Disordered" evidence="1">
    <location>
        <begin position="70"/>
        <end position="92"/>
    </location>
</feature>
<comment type="caution">
    <text evidence="2">The sequence shown here is derived from an EMBL/GenBank/DDBJ whole genome shotgun (WGS) entry which is preliminary data.</text>
</comment>
<feature type="compositionally biased region" description="Basic residues" evidence="1">
    <location>
        <begin position="1"/>
        <end position="11"/>
    </location>
</feature>
<gene>
    <name evidence="2" type="ORF">B0A49_02963</name>
</gene>
<protein>
    <submittedName>
        <fullName evidence="2">Uncharacterized protein</fullName>
    </submittedName>
</protein>
<proteinExistence type="predicted"/>
<feature type="region of interest" description="Disordered" evidence="1">
    <location>
        <begin position="1"/>
        <end position="54"/>
    </location>
</feature>
<feature type="compositionally biased region" description="Low complexity" evidence="1">
    <location>
        <begin position="12"/>
        <end position="25"/>
    </location>
</feature>
<evidence type="ECO:0000313" key="2">
    <source>
        <dbReference type="EMBL" id="TKA75581.1"/>
    </source>
</evidence>
<dbReference type="Proteomes" id="UP000308768">
    <property type="component" value="Unassembled WGS sequence"/>
</dbReference>
<reference evidence="2 3" key="1">
    <citation type="submission" date="2017-03" db="EMBL/GenBank/DDBJ databases">
        <title>Genomes of endolithic fungi from Antarctica.</title>
        <authorList>
            <person name="Coleine C."/>
            <person name="Masonjones S."/>
            <person name="Stajich J.E."/>
        </authorList>
    </citation>
    <scope>NUCLEOTIDE SEQUENCE [LARGE SCALE GENOMIC DNA]</scope>
    <source>
        <strain evidence="2 3">CCFEE 5187</strain>
    </source>
</reference>
<sequence>MPFRERMKKVFKSGSSSDSTSTLSKTDSRQNSNVYQPGEPMPRPKYRAPVKKEHKEKLEAFSFSNAWRRKSDNSQYSPMGSRIPSRKNSIMSFGRKSIGQRSMSRMSRGAIPPTRLSVETEAEGDDDVGNVGLSRVASNEKTALSRQITADRPIDATVNGTNGHQPFTEEDLVLAIKRSHLTVPGA</sequence>
<accession>A0A4U0XH69</accession>
<keyword evidence="3" id="KW-1185">Reference proteome</keyword>
<evidence type="ECO:0000256" key="1">
    <source>
        <dbReference type="SAM" id="MobiDB-lite"/>
    </source>
</evidence>
<dbReference type="OrthoDB" id="5408144at2759"/>
<name>A0A4U0XH69_9PEZI</name>
<evidence type="ECO:0000313" key="3">
    <source>
        <dbReference type="Proteomes" id="UP000308768"/>
    </source>
</evidence>
<dbReference type="EMBL" id="NAJN01000283">
    <property type="protein sequence ID" value="TKA75581.1"/>
    <property type="molecule type" value="Genomic_DNA"/>
</dbReference>
<dbReference type="AlphaFoldDB" id="A0A4U0XH69"/>
<organism evidence="2 3">
    <name type="scientific">Cryomyces minteri</name>
    <dbReference type="NCBI Taxonomy" id="331657"/>
    <lineage>
        <taxon>Eukaryota</taxon>
        <taxon>Fungi</taxon>
        <taxon>Dikarya</taxon>
        <taxon>Ascomycota</taxon>
        <taxon>Pezizomycotina</taxon>
        <taxon>Dothideomycetes</taxon>
        <taxon>Dothideomycetes incertae sedis</taxon>
        <taxon>Cryomyces</taxon>
    </lineage>
</organism>